<dbReference type="PANTHER" id="PTHR43280">
    <property type="entry name" value="ARAC-FAMILY TRANSCRIPTIONAL REGULATOR"/>
    <property type="match status" value="1"/>
</dbReference>
<dbReference type="InterPro" id="IPR037923">
    <property type="entry name" value="HTH-like"/>
</dbReference>
<dbReference type="Gene3D" id="2.60.120.10">
    <property type="entry name" value="Jelly Rolls"/>
    <property type="match status" value="1"/>
</dbReference>
<reference evidence="5 6" key="1">
    <citation type="submission" date="2016-05" db="EMBL/GenBank/DDBJ databases">
        <title>Paenibacillus sp. 1ZS3-15 nov., isolated from the rhizosphere soil.</title>
        <authorList>
            <person name="Zhang X.X."/>
            <person name="Zhang J."/>
        </authorList>
    </citation>
    <scope>NUCLEOTIDE SEQUENCE [LARGE SCALE GENOMIC DNA]</scope>
    <source>
        <strain evidence="5 6">1ZS3-15</strain>
    </source>
</reference>
<proteinExistence type="predicted"/>
<accession>A0A198AGN3</accession>
<dbReference type="InterPro" id="IPR003313">
    <property type="entry name" value="AraC-bd"/>
</dbReference>
<protein>
    <recommendedName>
        <fullName evidence="4">HTH araC/xylS-type domain-containing protein</fullName>
    </recommendedName>
</protein>
<dbReference type="RefSeq" id="WP_068663427.1">
    <property type="nucleotide sequence ID" value="NZ_LYPB01000052.1"/>
</dbReference>
<dbReference type="OrthoDB" id="8737373at2"/>
<organism evidence="5 6">
    <name type="scientific">Paenibacillus oryzisoli</name>
    <dbReference type="NCBI Taxonomy" id="1850517"/>
    <lineage>
        <taxon>Bacteria</taxon>
        <taxon>Bacillati</taxon>
        <taxon>Bacillota</taxon>
        <taxon>Bacilli</taxon>
        <taxon>Bacillales</taxon>
        <taxon>Paenibacillaceae</taxon>
        <taxon>Paenibacillus</taxon>
    </lineage>
</organism>
<keyword evidence="2" id="KW-0238">DNA-binding</keyword>
<dbReference type="InterPro" id="IPR014710">
    <property type="entry name" value="RmlC-like_jellyroll"/>
</dbReference>
<dbReference type="Proteomes" id="UP000078454">
    <property type="component" value="Unassembled WGS sequence"/>
</dbReference>
<dbReference type="SUPFAM" id="SSF51215">
    <property type="entry name" value="Regulatory protein AraC"/>
    <property type="match status" value="1"/>
</dbReference>
<dbReference type="Pfam" id="PF02311">
    <property type="entry name" value="AraC_binding"/>
    <property type="match status" value="1"/>
</dbReference>
<dbReference type="PROSITE" id="PS01124">
    <property type="entry name" value="HTH_ARAC_FAMILY_2"/>
    <property type="match status" value="1"/>
</dbReference>
<evidence type="ECO:0000313" key="6">
    <source>
        <dbReference type="Proteomes" id="UP000078454"/>
    </source>
</evidence>
<keyword evidence="3" id="KW-0804">Transcription</keyword>
<dbReference type="SMART" id="SM00342">
    <property type="entry name" value="HTH_ARAC"/>
    <property type="match status" value="1"/>
</dbReference>
<sequence>MDPIRKIFDNHDAFPMSFAYKNTKSSLSELPDHFHDWYEIVYVHRGLGTFFIDHSFYEMKQGDLFLIPGNTIHRATPDKDFPVTSTAIYFSPNIVQLPTLGENFSYLRNFEQAAALRNYKLEMRLPQSQHLELLLDAIENEFKHPTIGQRQSVLLHLLQLLVKIQREITTDIKSPKVDTLVGPIWIREIILYIDQHFCEDIGLQTLSKKASVTPAHFSRVFKQYIGMNISTYLITKRIIRARQLLQESDASIRTIADQCGFESLPHFHAMFKRVLSVTPAAARKSFSSF</sequence>
<dbReference type="GO" id="GO:0003700">
    <property type="term" value="F:DNA-binding transcription factor activity"/>
    <property type="evidence" value="ECO:0007669"/>
    <property type="project" value="InterPro"/>
</dbReference>
<feature type="domain" description="HTH araC/xylS-type" evidence="4">
    <location>
        <begin position="187"/>
        <end position="285"/>
    </location>
</feature>
<evidence type="ECO:0000256" key="2">
    <source>
        <dbReference type="ARBA" id="ARBA00023125"/>
    </source>
</evidence>
<dbReference type="PROSITE" id="PS00041">
    <property type="entry name" value="HTH_ARAC_FAMILY_1"/>
    <property type="match status" value="1"/>
</dbReference>
<dbReference type="AlphaFoldDB" id="A0A198AGN3"/>
<dbReference type="InterPro" id="IPR009057">
    <property type="entry name" value="Homeodomain-like_sf"/>
</dbReference>
<keyword evidence="6" id="KW-1185">Reference proteome</keyword>
<evidence type="ECO:0000313" key="5">
    <source>
        <dbReference type="EMBL" id="OAS20235.1"/>
    </source>
</evidence>
<evidence type="ECO:0000256" key="3">
    <source>
        <dbReference type="ARBA" id="ARBA00023163"/>
    </source>
</evidence>
<dbReference type="InterPro" id="IPR018062">
    <property type="entry name" value="HTH_AraC-typ_CS"/>
</dbReference>
<name>A0A198AGN3_9BACL</name>
<evidence type="ECO:0000259" key="4">
    <source>
        <dbReference type="PROSITE" id="PS01124"/>
    </source>
</evidence>
<dbReference type="Gene3D" id="1.10.10.60">
    <property type="entry name" value="Homeodomain-like"/>
    <property type="match status" value="2"/>
</dbReference>
<dbReference type="GO" id="GO:0043565">
    <property type="term" value="F:sequence-specific DNA binding"/>
    <property type="evidence" value="ECO:0007669"/>
    <property type="project" value="InterPro"/>
</dbReference>
<dbReference type="InterPro" id="IPR018060">
    <property type="entry name" value="HTH_AraC"/>
</dbReference>
<dbReference type="SUPFAM" id="SSF46689">
    <property type="entry name" value="Homeodomain-like"/>
    <property type="match status" value="2"/>
</dbReference>
<comment type="caution">
    <text evidence="5">The sequence shown here is derived from an EMBL/GenBank/DDBJ whole genome shotgun (WGS) entry which is preliminary data.</text>
</comment>
<dbReference type="STRING" id="1850517.A8708_09635"/>
<keyword evidence="1" id="KW-0805">Transcription regulation</keyword>
<dbReference type="PANTHER" id="PTHR43280:SF2">
    <property type="entry name" value="HTH-TYPE TRANSCRIPTIONAL REGULATOR EXSA"/>
    <property type="match status" value="1"/>
</dbReference>
<dbReference type="Pfam" id="PF12833">
    <property type="entry name" value="HTH_18"/>
    <property type="match status" value="1"/>
</dbReference>
<dbReference type="EMBL" id="LYPB01000052">
    <property type="protein sequence ID" value="OAS20235.1"/>
    <property type="molecule type" value="Genomic_DNA"/>
</dbReference>
<evidence type="ECO:0000256" key="1">
    <source>
        <dbReference type="ARBA" id="ARBA00023015"/>
    </source>
</evidence>
<gene>
    <name evidence="5" type="ORF">A8708_09635</name>
</gene>